<dbReference type="InterPro" id="IPR036737">
    <property type="entry name" value="OmpA-like_sf"/>
</dbReference>
<sequence>MKRTAVFSAALLAVLPLLMCGCAPAPSTVQPVTPASPCPLSNSAPLAVAVGARANVPKPKLPPEVQDLMRAAAKNHQRLTLIRVDGQPRIVFDQAPPPTAGNPEAEKQAVTSYLAEAQSAFGKQITAVSPQADVLTALSVGARTTQPGGTVVLVDSGLQTVAPLDFAKDGLLQANPAEVAKYLTEGRLLPDLHGRTVLLVGLGNTAPPQPVLDNNLRAKVVDTWKAVAEASGACVVTIAQGNTDKSVEDKPEVAVVAPPPAPAPQLCGTVELGERDNISFNADTDTFRDPQAARETLRKFAEVLRDGRHRAELIGTTATDGPMAGRVELSTRRAEAVKAVLVEFQVAADHLTARGVGTDWPGHLADVGPDGRLLPGPAGQNRKVIMNITCSA</sequence>
<dbReference type="Gene3D" id="3.30.1330.60">
    <property type="entry name" value="OmpA-like domain"/>
    <property type="match status" value="1"/>
</dbReference>
<feature type="domain" description="OmpA-like" evidence="3">
    <location>
        <begin position="267"/>
        <end position="392"/>
    </location>
</feature>
<accession>A0ABR6BV17</accession>
<keyword evidence="5" id="KW-1185">Reference proteome</keyword>
<organism evidence="4 5">
    <name type="scientific">Kutzneria viridogrisea</name>
    <dbReference type="NCBI Taxonomy" id="47990"/>
    <lineage>
        <taxon>Bacteria</taxon>
        <taxon>Bacillati</taxon>
        <taxon>Actinomycetota</taxon>
        <taxon>Actinomycetes</taxon>
        <taxon>Pseudonocardiales</taxon>
        <taxon>Pseudonocardiaceae</taxon>
        <taxon>Kutzneria</taxon>
    </lineage>
</organism>
<gene>
    <name evidence="4" type="ORF">BC739_008007</name>
</gene>
<evidence type="ECO:0000256" key="1">
    <source>
        <dbReference type="PROSITE-ProRule" id="PRU00473"/>
    </source>
</evidence>
<comment type="caution">
    <text evidence="4">The sequence shown here is derived from an EMBL/GenBank/DDBJ whole genome shotgun (WGS) entry which is preliminary data.</text>
</comment>
<dbReference type="Proteomes" id="UP000517916">
    <property type="component" value="Unassembled WGS sequence"/>
</dbReference>
<dbReference type="PROSITE" id="PS51123">
    <property type="entry name" value="OMPA_2"/>
    <property type="match status" value="1"/>
</dbReference>
<keyword evidence="2" id="KW-0732">Signal</keyword>
<reference evidence="4 5" key="1">
    <citation type="submission" date="2020-08" db="EMBL/GenBank/DDBJ databases">
        <title>Genomic Encyclopedia of Archaeal and Bacterial Type Strains, Phase II (KMG-II): from individual species to whole genera.</title>
        <authorList>
            <person name="Goeker M."/>
        </authorList>
    </citation>
    <scope>NUCLEOTIDE SEQUENCE [LARGE SCALE GENOMIC DNA]</scope>
    <source>
        <strain evidence="4 5">DSM 43850</strain>
    </source>
</reference>
<dbReference type="Pfam" id="PF00691">
    <property type="entry name" value="OmpA"/>
    <property type="match status" value="1"/>
</dbReference>
<evidence type="ECO:0000313" key="5">
    <source>
        <dbReference type="Proteomes" id="UP000517916"/>
    </source>
</evidence>
<dbReference type="PROSITE" id="PS51257">
    <property type="entry name" value="PROKAR_LIPOPROTEIN"/>
    <property type="match status" value="1"/>
</dbReference>
<proteinExistence type="predicted"/>
<feature type="chain" id="PRO_5046425249" evidence="2">
    <location>
        <begin position="26"/>
        <end position="392"/>
    </location>
</feature>
<dbReference type="SUPFAM" id="SSF103088">
    <property type="entry name" value="OmpA-like"/>
    <property type="match status" value="1"/>
</dbReference>
<name>A0ABR6BV17_9PSEU</name>
<evidence type="ECO:0000256" key="2">
    <source>
        <dbReference type="SAM" id="SignalP"/>
    </source>
</evidence>
<evidence type="ECO:0000313" key="4">
    <source>
        <dbReference type="EMBL" id="MBA8930760.1"/>
    </source>
</evidence>
<dbReference type="RefSeq" id="WP_182840055.1">
    <property type="nucleotide sequence ID" value="NZ_BAAABQ010000070.1"/>
</dbReference>
<dbReference type="InterPro" id="IPR006665">
    <property type="entry name" value="OmpA-like"/>
</dbReference>
<keyword evidence="1" id="KW-0472">Membrane</keyword>
<feature type="signal peptide" evidence="2">
    <location>
        <begin position="1"/>
        <end position="25"/>
    </location>
</feature>
<protein>
    <submittedName>
        <fullName evidence="4">Outer membrane protein OmpA-like peptidoglycan-associated protein</fullName>
    </submittedName>
</protein>
<evidence type="ECO:0000259" key="3">
    <source>
        <dbReference type="PROSITE" id="PS51123"/>
    </source>
</evidence>
<dbReference type="EMBL" id="JACJID010000007">
    <property type="protein sequence ID" value="MBA8930760.1"/>
    <property type="molecule type" value="Genomic_DNA"/>
</dbReference>